<keyword evidence="4" id="KW-0175">Coiled coil</keyword>
<dbReference type="SUPFAM" id="SSF55890">
    <property type="entry name" value="Sporulation response regulatory protein Spo0B"/>
    <property type="match status" value="1"/>
</dbReference>
<evidence type="ECO:0000256" key="2">
    <source>
        <dbReference type="ARBA" id="ARBA00022679"/>
    </source>
</evidence>
<evidence type="ECO:0000259" key="6">
    <source>
        <dbReference type="Pfam" id="PF14501"/>
    </source>
</evidence>
<feature type="domain" description="Sensor histidine kinase NatK-like C-terminal" evidence="6">
    <location>
        <begin position="330"/>
        <end position="424"/>
    </location>
</feature>
<feature type="coiled-coil region" evidence="4">
    <location>
        <begin position="220"/>
        <end position="254"/>
    </location>
</feature>
<keyword evidence="3" id="KW-0418">Kinase</keyword>
<protein>
    <submittedName>
        <fullName evidence="7">GHKL domain-containing protein</fullName>
    </submittedName>
</protein>
<evidence type="ECO:0000256" key="5">
    <source>
        <dbReference type="SAM" id="Phobius"/>
    </source>
</evidence>
<proteinExistence type="predicted"/>
<evidence type="ECO:0000256" key="1">
    <source>
        <dbReference type="ARBA" id="ARBA00022553"/>
    </source>
</evidence>
<dbReference type="GO" id="GO:0000155">
    <property type="term" value="F:phosphorelay sensor kinase activity"/>
    <property type="evidence" value="ECO:0007669"/>
    <property type="project" value="InterPro"/>
</dbReference>
<feature type="transmembrane region" description="Helical" evidence="5">
    <location>
        <begin position="87"/>
        <end position="107"/>
    </location>
</feature>
<evidence type="ECO:0000256" key="3">
    <source>
        <dbReference type="ARBA" id="ARBA00022777"/>
    </source>
</evidence>
<feature type="transmembrane region" description="Helical" evidence="5">
    <location>
        <begin position="35"/>
        <end position="54"/>
    </location>
</feature>
<sequence length="425" mass="47601">MTELIFSAFRFWLVSCLTIGMVASMTEFRFGARKLVCILALYSLWVLGSNLVLLRAGGELWLLRASFFTITFPGILLIHWASHDSPALTFFNCMTHLLASFFINITVRLLMQSHPSSELATLLVMSLLLPLAIWLEARLLRRPFLTLVRGMPVRWGVLSLIPLAFYGYLLFVSVWPGSYLVNPAQVVYLYAAALPLVMVYIYVFRDLAGQYRLQLERRNAALLTVEISALKDKLQSLKEAEESLRIQRHDLRHQIQAVTELLARGDPASALAFLGASRQQLDRQTGIRWCSLPILDAMLSSYFDQARNHDILVEANISLPDRLPVDEGELAIVLANALENAIHASLKLPRGQRIIRCRMMGSPGIMLEIANLCDGDVAFDSSGLPAARQEGHGLGVRSIAAFCRKNGAVCQFDLTDGWFRLRLVL</sequence>
<dbReference type="InterPro" id="IPR032834">
    <property type="entry name" value="NatK-like_C"/>
</dbReference>
<evidence type="ECO:0000313" key="8">
    <source>
        <dbReference type="Proteomes" id="UP000824178"/>
    </source>
</evidence>
<comment type="caution">
    <text evidence="7">The sequence shown here is derived from an EMBL/GenBank/DDBJ whole genome shotgun (WGS) entry which is preliminary data.</text>
</comment>
<reference evidence="7" key="2">
    <citation type="submission" date="2021-04" db="EMBL/GenBank/DDBJ databases">
        <authorList>
            <person name="Gilroy R."/>
        </authorList>
    </citation>
    <scope>NUCLEOTIDE SEQUENCE</scope>
    <source>
        <strain evidence="7">742</strain>
    </source>
</reference>
<keyword evidence="5" id="KW-0812">Transmembrane</keyword>
<feature type="transmembrane region" description="Helical" evidence="5">
    <location>
        <begin position="155"/>
        <end position="175"/>
    </location>
</feature>
<organism evidence="7 8">
    <name type="scientific">Candidatus Faecalibacterium intestinavium</name>
    <dbReference type="NCBI Taxonomy" id="2838580"/>
    <lineage>
        <taxon>Bacteria</taxon>
        <taxon>Bacillati</taxon>
        <taxon>Bacillota</taxon>
        <taxon>Clostridia</taxon>
        <taxon>Eubacteriales</taxon>
        <taxon>Oscillospiraceae</taxon>
        <taxon>Faecalibacterium</taxon>
    </lineage>
</organism>
<name>A0A9E2NQ40_9FIRM</name>
<dbReference type="EMBL" id="JAHLFH010000035">
    <property type="protein sequence ID" value="MBU3819128.1"/>
    <property type="molecule type" value="Genomic_DNA"/>
</dbReference>
<keyword evidence="1" id="KW-0597">Phosphoprotein</keyword>
<accession>A0A9E2NQ40</accession>
<dbReference type="Pfam" id="PF14501">
    <property type="entry name" value="HATPase_c_5"/>
    <property type="match status" value="1"/>
</dbReference>
<dbReference type="InterPro" id="IPR016120">
    <property type="entry name" value="Sig_transdc_His_kin_SpoOB"/>
</dbReference>
<feature type="transmembrane region" description="Helical" evidence="5">
    <location>
        <begin position="60"/>
        <end position="80"/>
    </location>
</feature>
<dbReference type="Gene3D" id="3.30.565.10">
    <property type="entry name" value="Histidine kinase-like ATPase, C-terminal domain"/>
    <property type="match status" value="1"/>
</dbReference>
<dbReference type="Proteomes" id="UP000824178">
    <property type="component" value="Unassembled WGS sequence"/>
</dbReference>
<feature type="transmembrane region" description="Helical" evidence="5">
    <location>
        <begin position="6"/>
        <end position="23"/>
    </location>
</feature>
<evidence type="ECO:0000313" key="7">
    <source>
        <dbReference type="EMBL" id="MBU3819128.1"/>
    </source>
</evidence>
<feature type="transmembrane region" description="Helical" evidence="5">
    <location>
        <begin position="187"/>
        <end position="208"/>
    </location>
</feature>
<dbReference type="AlphaFoldDB" id="A0A9E2NQ40"/>
<feature type="transmembrane region" description="Helical" evidence="5">
    <location>
        <begin position="119"/>
        <end position="135"/>
    </location>
</feature>
<gene>
    <name evidence="7" type="ORF">H9864_01955</name>
</gene>
<dbReference type="SUPFAM" id="SSF55874">
    <property type="entry name" value="ATPase domain of HSP90 chaperone/DNA topoisomerase II/histidine kinase"/>
    <property type="match status" value="1"/>
</dbReference>
<reference evidence="7" key="1">
    <citation type="journal article" date="2021" name="PeerJ">
        <title>Extensive microbial diversity within the chicken gut microbiome revealed by metagenomics and culture.</title>
        <authorList>
            <person name="Gilroy R."/>
            <person name="Ravi A."/>
            <person name="Getino M."/>
            <person name="Pursley I."/>
            <person name="Horton D.L."/>
            <person name="Alikhan N.F."/>
            <person name="Baker D."/>
            <person name="Gharbi K."/>
            <person name="Hall N."/>
            <person name="Watson M."/>
            <person name="Adriaenssens E.M."/>
            <person name="Foster-Nyarko E."/>
            <person name="Jarju S."/>
            <person name="Secka A."/>
            <person name="Antonio M."/>
            <person name="Oren A."/>
            <person name="Chaudhuri R.R."/>
            <person name="La Ragione R."/>
            <person name="Hildebrand F."/>
            <person name="Pallen M.J."/>
        </authorList>
    </citation>
    <scope>NUCLEOTIDE SEQUENCE</scope>
    <source>
        <strain evidence="7">742</strain>
    </source>
</reference>
<evidence type="ECO:0000256" key="4">
    <source>
        <dbReference type="SAM" id="Coils"/>
    </source>
</evidence>
<keyword evidence="5" id="KW-0472">Membrane</keyword>
<keyword evidence="2" id="KW-0808">Transferase</keyword>
<dbReference type="InterPro" id="IPR036890">
    <property type="entry name" value="HATPase_C_sf"/>
</dbReference>
<keyword evidence="5" id="KW-1133">Transmembrane helix</keyword>